<sequence length="1004" mass="115397">MRPSITRPLRKPLRTKDPTRQSVLPNYITTAEQHYEVVIDQCSLYTTYRVNTFQSEMYYVLKQYNHGFSDDYHAMQSLEFEIKALQNLKHPAIIRLMDHSLTQGTLRLEFLPRGTLRESLSEDSNNFLTPTSRVKAIYGLASALEYMHKLGFVHPDIVPERLRFDILMEVRLCSFDHCFRFDNTVYHAPEVDTFATTPAANIYSLGIIMCELFANDEKASQTCHPSILKLMRQCCDANPLKRPSATDVLTALRQPIEIIPGVDFFTYSSYIEKFDTLFPSQRKYTSGHPKLLSDFLFNSSDIAFTNENLIGKGSYASVYHASLKSAPGVNLALKRYDNHIQSDINMQIYLLREVEVLISMNHPAIIKMVGHNLLNFENRTPIPLVALDYMPNKTLKDMLHDEANFGPTDKMKTLYGIASALEYMHTRNNRVIHRDLKLDNIMFNQNKEPVICDFNQAKRTEKYLMDASTKFGSPLYCAPEIRNNEDEYTPSVDIFSFGMIMYRIVSGKKPFKELPDIEKVRRIQNEERPPIDDPPVLASLIKRCWAHNPEQRPIATEVVRVLSNLTEKDLIKGADYKKYMKYVQKLDFETKRIRQEQENPDLNLSNCIKRRNKYGLLSHITETDFNTISFMYKRTQKSKHVVAKQIKTITNHQNESNPQNAEINNNEITYNYAAQKSLIREIETYARVKHPAIIPLLGYDLFAVDPIKKPVIFFKAMEKGNLYDIIGNQKISQLLKMKIIYTMISVLSHLHQQKIVHCDLTPNDILFDENFRPYMGDFNCSIQSGEKEIIRLHDPDYKAPELLTESEIVVNDKIDIYSFAAVSYFVITGRPPSSNGIIKFERYESSNESIESNDSTATQCNPKLANIIEKCASRDPNERPTAAEVLTSLLEPVNWLQGVDSEQFLLYIDELKPAPRLPIMPSTHRHSPRTNAGRVESQIQCDPPHPPKQPPVKPPRTPSKRKLFPLLPPGGNVSSSPRRRINFPLPDLPTPRRIQNSDTDTDTE</sequence>
<dbReference type="Pfam" id="PF00069">
    <property type="entry name" value="Pkinase"/>
    <property type="match status" value="3"/>
</dbReference>
<keyword evidence="7" id="KW-1185">Reference proteome</keyword>
<dbReference type="InterPro" id="IPR011009">
    <property type="entry name" value="Kinase-like_dom_sf"/>
</dbReference>
<accession>A0ABR2IY60</accession>
<dbReference type="Gene3D" id="1.10.510.10">
    <property type="entry name" value="Transferase(Phosphotransferase) domain 1"/>
    <property type="match status" value="3"/>
</dbReference>
<feature type="compositionally biased region" description="Pro residues" evidence="4">
    <location>
        <begin position="943"/>
        <end position="957"/>
    </location>
</feature>
<keyword evidence="1 3" id="KW-0547">Nucleotide-binding</keyword>
<dbReference type="Proteomes" id="UP001470230">
    <property type="component" value="Unassembled WGS sequence"/>
</dbReference>
<feature type="domain" description="Protein kinase" evidence="5">
    <location>
        <begin position="33"/>
        <end position="257"/>
    </location>
</feature>
<reference evidence="6 7" key="1">
    <citation type="submission" date="2024-04" db="EMBL/GenBank/DDBJ databases">
        <title>Tritrichomonas musculus Genome.</title>
        <authorList>
            <person name="Alves-Ferreira E."/>
            <person name="Grigg M."/>
            <person name="Lorenzi H."/>
            <person name="Galac M."/>
        </authorList>
    </citation>
    <scope>NUCLEOTIDE SEQUENCE [LARGE SCALE GENOMIC DNA]</scope>
    <source>
        <strain evidence="6 7">EAF2021</strain>
    </source>
</reference>
<protein>
    <recommendedName>
        <fullName evidence="5">Protein kinase domain-containing protein</fullName>
    </recommendedName>
</protein>
<dbReference type="PROSITE" id="PS50011">
    <property type="entry name" value="PROTEIN_KINASE_DOM"/>
    <property type="match status" value="3"/>
</dbReference>
<feature type="binding site" evidence="3">
    <location>
        <position position="334"/>
    </location>
    <ligand>
        <name>ATP</name>
        <dbReference type="ChEBI" id="CHEBI:30616"/>
    </ligand>
</feature>
<dbReference type="PANTHER" id="PTHR44329">
    <property type="entry name" value="SERINE/THREONINE-PROTEIN KINASE TNNI3K-RELATED"/>
    <property type="match status" value="1"/>
</dbReference>
<proteinExistence type="predicted"/>
<feature type="domain" description="Protein kinase" evidence="5">
    <location>
        <begin position="304"/>
        <end position="565"/>
    </location>
</feature>
<dbReference type="InterPro" id="IPR017441">
    <property type="entry name" value="Protein_kinase_ATP_BS"/>
</dbReference>
<dbReference type="PROSITE" id="PS00108">
    <property type="entry name" value="PROTEIN_KINASE_ST"/>
    <property type="match status" value="1"/>
</dbReference>
<dbReference type="CDD" id="cd00180">
    <property type="entry name" value="PKc"/>
    <property type="match status" value="1"/>
</dbReference>
<evidence type="ECO:0000256" key="3">
    <source>
        <dbReference type="PROSITE-ProRule" id="PRU10141"/>
    </source>
</evidence>
<dbReference type="SUPFAM" id="SSF56112">
    <property type="entry name" value="Protein kinase-like (PK-like)"/>
    <property type="match status" value="3"/>
</dbReference>
<dbReference type="InterPro" id="IPR051681">
    <property type="entry name" value="Ser/Thr_Kinases-Pseudokinases"/>
</dbReference>
<evidence type="ECO:0000256" key="4">
    <source>
        <dbReference type="SAM" id="MobiDB-lite"/>
    </source>
</evidence>
<feature type="domain" description="Protein kinase" evidence="5">
    <location>
        <begin position="614"/>
        <end position="896"/>
    </location>
</feature>
<comment type="caution">
    <text evidence="6">The sequence shown here is derived from an EMBL/GenBank/DDBJ whole genome shotgun (WGS) entry which is preliminary data.</text>
</comment>
<evidence type="ECO:0000256" key="2">
    <source>
        <dbReference type="ARBA" id="ARBA00022840"/>
    </source>
</evidence>
<evidence type="ECO:0000313" key="6">
    <source>
        <dbReference type="EMBL" id="KAK8870543.1"/>
    </source>
</evidence>
<evidence type="ECO:0000313" key="7">
    <source>
        <dbReference type="Proteomes" id="UP001470230"/>
    </source>
</evidence>
<evidence type="ECO:0000259" key="5">
    <source>
        <dbReference type="PROSITE" id="PS50011"/>
    </source>
</evidence>
<feature type="region of interest" description="Disordered" evidence="4">
    <location>
        <begin position="916"/>
        <end position="1004"/>
    </location>
</feature>
<dbReference type="PANTHER" id="PTHR44329:SF214">
    <property type="entry name" value="PROTEIN KINASE DOMAIN-CONTAINING PROTEIN"/>
    <property type="match status" value="1"/>
</dbReference>
<gene>
    <name evidence="6" type="ORF">M9Y10_008429</name>
</gene>
<dbReference type="InterPro" id="IPR000719">
    <property type="entry name" value="Prot_kinase_dom"/>
</dbReference>
<keyword evidence="2 3" id="KW-0067">ATP-binding</keyword>
<organism evidence="6 7">
    <name type="scientific">Tritrichomonas musculus</name>
    <dbReference type="NCBI Taxonomy" id="1915356"/>
    <lineage>
        <taxon>Eukaryota</taxon>
        <taxon>Metamonada</taxon>
        <taxon>Parabasalia</taxon>
        <taxon>Tritrichomonadida</taxon>
        <taxon>Tritrichomonadidae</taxon>
        <taxon>Tritrichomonas</taxon>
    </lineage>
</organism>
<name>A0ABR2IY60_9EUKA</name>
<dbReference type="InterPro" id="IPR008271">
    <property type="entry name" value="Ser/Thr_kinase_AS"/>
</dbReference>
<dbReference type="SMART" id="SM00220">
    <property type="entry name" value="S_TKc"/>
    <property type="match status" value="2"/>
</dbReference>
<dbReference type="PROSITE" id="PS00107">
    <property type="entry name" value="PROTEIN_KINASE_ATP"/>
    <property type="match status" value="1"/>
</dbReference>
<evidence type="ECO:0000256" key="1">
    <source>
        <dbReference type="ARBA" id="ARBA00022741"/>
    </source>
</evidence>
<dbReference type="EMBL" id="JAPFFF010000014">
    <property type="protein sequence ID" value="KAK8870543.1"/>
    <property type="molecule type" value="Genomic_DNA"/>
</dbReference>